<accession>A0A8J3WWN5</accession>
<dbReference type="InterPro" id="IPR036513">
    <property type="entry name" value="STAS_dom_sf"/>
</dbReference>
<evidence type="ECO:0000259" key="1">
    <source>
        <dbReference type="PROSITE" id="PS50801"/>
    </source>
</evidence>
<gene>
    <name evidence="2" type="ORF">Pta02_71770</name>
</gene>
<dbReference type="InterPro" id="IPR058548">
    <property type="entry name" value="MlaB-like_STAS"/>
</dbReference>
<feature type="domain" description="STAS" evidence="1">
    <location>
        <begin position="198"/>
        <end position="287"/>
    </location>
</feature>
<dbReference type="InterPro" id="IPR002645">
    <property type="entry name" value="STAS_dom"/>
</dbReference>
<organism evidence="2 3">
    <name type="scientific">Planobispora takensis</name>
    <dbReference type="NCBI Taxonomy" id="1367882"/>
    <lineage>
        <taxon>Bacteria</taxon>
        <taxon>Bacillati</taxon>
        <taxon>Actinomycetota</taxon>
        <taxon>Actinomycetes</taxon>
        <taxon>Streptosporangiales</taxon>
        <taxon>Streptosporangiaceae</taxon>
        <taxon>Planobispora</taxon>
    </lineage>
</organism>
<comment type="caution">
    <text evidence="2">The sequence shown here is derived from an EMBL/GenBank/DDBJ whole genome shotgun (WGS) entry which is preliminary data.</text>
</comment>
<name>A0A8J3WWN5_9ACTN</name>
<dbReference type="Gene3D" id="3.30.750.24">
    <property type="entry name" value="STAS domain"/>
    <property type="match status" value="1"/>
</dbReference>
<dbReference type="RefSeq" id="WP_203879400.1">
    <property type="nucleotide sequence ID" value="NZ_BOOK01000063.1"/>
</dbReference>
<dbReference type="Pfam" id="PF13466">
    <property type="entry name" value="STAS_2"/>
    <property type="match status" value="1"/>
</dbReference>
<protein>
    <recommendedName>
        <fullName evidence="1">STAS domain-containing protein</fullName>
    </recommendedName>
</protein>
<dbReference type="EMBL" id="BOOK01000063">
    <property type="protein sequence ID" value="GII05169.1"/>
    <property type="molecule type" value="Genomic_DNA"/>
</dbReference>
<evidence type="ECO:0000313" key="2">
    <source>
        <dbReference type="EMBL" id="GII05169.1"/>
    </source>
</evidence>
<dbReference type="PROSITE" id="PS50801">
    <property type="entry name" value="STAS"/>
    <property type="match status" value="1"/>
</dbReference>
<evidence type="ECO:0000313" key="3">
    <source>
        <dbReference type="Proteomes" id="UP000634476"/>
    </source>
</evidence>
<dbReference type="SUPFAM" id="SSF52091">
    <property type="entry name" value="SpoIIaa-like"/>
    <property type="match status" value="1"/>
</dbReference>
<dbReference type="Pfam" id="PF14417">
    <property type="entry name" value="MEDS"/>
    <property type="match status" value="1"/>
</dbReference>
<sequence length="287" mass="30909">MRQVKDVQLGDHLCLAFAHEAEQREVACAFVVAGLARGERVLCLTDGPGVDRVGRWLREAGVDVTAATADGQLGVRAAEDSYLAGDRFDPDAMIAALRSEADASLRAGFTGFRVSGEMSWALREVAGAGRLEEYERRVTALFDEGMSAAICQYDTRVFPAERLRALIGCHPERVQPDALLQDGPLRITPGVDPGGQPVLRVSGMIDRSTTTAWSTALRTVTGGQGDVRIDMSELEFIDVAGLRTLADAAAALPAGRCLHVLQLAPALREVIRMVGWDRTRGLVIEGR</sequence>
<dbReference type="CDD" id="cd07043">
    <property type="entry name" value="STAS_anti-anti-sigma_factors"/>
    <property type="match status" value="1"/>
</dbReference>
<dbReference type="AlphaFoldDB" id="A0A8J3WWN5"/>
<dbReference type="InterPro" id="IPR025847">
    <property type="entry name" value="MEDS_domain"/>
</dbReference>
<reference evidence="2" key="1">
    <citation type="submission" date="2021-01" db="EMBL/GenBank/DDBJ databases">
        <title>Whole genome shotgun sequence of Planobispora takensis NBRC 109077.</title>
        <authorList>
            <person name="Komaki H."/>
            <person name="Tamura T."/>
        </authorList>
    </citation>
    <scope>NUCLEOTIDE SEQUENCE</scope>
    <source>
        <strain evidence="2">NBRC 109077</strain>
    </source>
</reference>
<keyword evidence="3" id="KW-1185">Reference proteome</keyword>
<proteinExistence type="predicted"/>
<dbReference type="Proteomes" id="UP000634476">
    <property type="component" value="Unassembled WGS sequence"/>
</dbReference>